<protein>
    <submittedName>
        <fullName evidence="2">Uncharacterized protein</fullName>
    </submittedName>
</protein>
<accession>A0A167KTF5</accession>
<dbReference type="EMBL" id="KV440993">
    <property type="protein sequence ID" value="OAD68829.1"/>
    <property type="molecule type" value="Genomic_DNA"/>
</dbReference>
<feature type="compositionally biased region" description="Acidic residues" evidence="1">
    <location>
        <begin position="61"/>
        <end position="72"/>
    </location>
</feature>
<organism evidence="2 3">
    <name type="scientific">Phycomyces blakesleeanus (strain ATCC 8743b / DSM 1359 / FGSC 10004 / NBRC 33097 / NRRL 1555)</name>
    <dbReference type="NCBI Taxonomy" id="763407"/>
    <lineage>
        <taxon>Eukaryota</taxon>
        <taxon>Fungi</taxon>
        <taxon>Fungi incertae sedis</taxon>
        <taxon>Mucoromycota</taxon>
        <taxon>Mucoromycotina</taxon>
        <taxon>Mucoromycetes</taxon>
        <taxon>Mucorales</taxon>
        <taxon>Phycomycetaceae</taxon>
        <taxon>Phycomyces</taxon>
    </lineage>
</organism>
<dbReference type="Pfam" id="PF02992">
    <property type="entry name" value="Transposase_21"/>
    <property type="match status" value="1"/>
</dbReference>
<evidence type="ECO:0000313" key="3">
    <source>
        <dbReference type="Proteomes" id="UP000077315"/>
    </source>
</evidence>
<keyword evidence="3" id="KW-1185">Reference proteome</keyword>
<evidence type="ECO:0000256" key="1">
    <source>
        <dbReference type="SAM" id="MobiDB-lite"/>
    </source>
</evidence>
<evidence type="ECO:0000313" key="2">
    <source>
        <dbReference type="EMBL" id="OAD68829.1"/>
    </source>
</evidence>
<dbReference type="RefSeq" id="XP_018286869.1">
    <property type="nucleotide sequence ID" value="XM_018432349.1"/>
</dbReference>
<sequence length="328" mass="37086">MPSIPNLTMKTISTHQSGITEEAYVQTSSPFWEDASMSDDNNVLVGNKEIHNSENNSDVSSNDEESSGDDENSNDKENKDDDKDVVEIKVEEFVDEDPFATPNMSESLVHRFIAKFVVMFASRYVINKGTVVLIEFINKLLTIYKQDFQLPLSLPGLQCMTGFSAMTKGVKKFVVCQDCYKVYEESVSAPFHCDFVKLDKDSVQFVQDSRSLMLTINIDWFQPLNNVSHLSGAIYIAIDNLLQNKQFESENIILVRLMLSPKKPKPEEINHYLKPLVDELETLYVGMKIPTFECPSGINVCAALLMVVCYIPAAWKTSWLCDISDTKQ</sequence>
<dbReference type="Proteomes" id="UP000077315">
    <property type="component" value="Unassembled WGS sequence"/>
</dbReference>
<feature type="region of interest" description="Disordered" evidence="1">
    <location>
        <begin position="31"/>
        <end position="84"/>
    </location>
</feature>
<dbReference type="AlphaFoldDB" id="A0A167KTF5"/>
<dbReference type="InParanoid" id="A0A167KTF5"/>
<feature type="compositionally biased region" description="Basic and acidic residues" evidence="1">
    <location>
        <begin position="73"/>
        <end position="84"/>
    </location>
</feature>
<dbReference type="VEuPathDB" id="FungiDB:PHYBLDRAFT_149840"/>
<name>A0A167KTF5_PHYB8</name>
<proteinExistence type="predicted"/>
<gene>
    <name evidence="2" type="ORF">PHYBLDRAFT_149840</name>
</gene>
<dbReference type="InterPro" id="IPR004242">
    <property type="entry name" value="Transposase_21"/>
</dbReference>
<dbReference type="OrthoDB" id="3039677at2759"/>
<dbReference type="GeneID" id="28993255"/>
<reference evidence="3" key="1">
    <citation type="submission" date="2015-06" db="EMBL/GenBank/DDBJ databases">
        <title>Expansion of signal transduction pathways in fungi by whole-genome duplication.</title>
        <authorList>
            <consortium name="DOE Joint Genome Institute"/>
            <person name="Corrochano L.M."/>
            <person name="Kuo A."/>
            <person name="Marcet-Houben M."/>
            <person name="Polaino S."/>
            <person name="Salamov A."/>
            <person name="Villalobos J.M."/>
            <person name="Alvarez M.I."/>
            <person name="Avalos J."/>
            <person name="Benito E.P."/>
            <person name="Benoit I."/>
            <person name="Burger G."/>
            <person name="Camino L.P."/>
            <person name="Canovas D."/>
            <person name="Cerda-Olmedo E."/>
            <person name="Cheng J.-F."/>
            <person name="Dominguez A."/>
            <person name="Elias M."/>
            <person name="Eslava A.P."/>
            <person name="Glaser F."/>
            <person name="Grimwood J."/>
            <person name="Gutierrez G."/>
            <person name="Heitman J."/>
            <person name="Henrissat B."/>
            <person name="Iturriaga E.A."/>
            <person name="Lang B.F."/>
            <person name="Lavin J.L."/>
            <person name="Lee S."/>
            <person name="Li W."/>
            <person name="Lindquist E."/>
            <person name="Lopez-Garcia S."/>
            <person name="Luque E.M."/>
            <person name="Marcos A.T."/>
            <person name="Martin J."/>
            <person name="McCluskey K."/>
            <person name="Medina H.R."/>
            <person name="Miralles-Duran A."/>
            <person name="Miyazaki A."/>
            <person name="Munoz-Torres E."/>
            <person name="Oguiza J.A."/>
            <person name="Ohm R."/>
            <person name="Olmedo M."/>
            <person name="Orejas M."/>
            <person name="Ortiz-Castellanos L."/>
            <person name="Pisabarro A.G."/>
            <person name="Rodriguez-Romero J."/>
            <person name="Ruiz-Herrera J."/>
            <person name="Ruiz-Vazquez R."/>
            <person name="Sanz C."/>
            <person name="Schackwitz W."/>
            <person name="Schmutz J."/>
            <person name="Shahriari M."/>
            <person name="Shelest E."/>
            <person name="Silva-Franco F."/>
            <person name="Soanes D."/>
            <person name="Syed K."/>
            <person name="Tagua V.G."/>
            <person name="Talbot N.J."/>
            <person name="Thon M."/>
            <person name="De vries R.P."/>
            <person name="Wiebenga A."/>
            <person name="Yadav J.S."/>
            <person name="Braun E.L."/>
            <person name="Baker S."/>
            <person name="Garre V."/>
            <person name="Horwitz B."/>
            <person name="Torres-Martinez S."/>
            <person name="Idnurm A."/>
            <person name="Herrera-Estrella A."/>
            <person name="Gabaldon T."/>
            <person name="Grigoriev I.V."/>
        </authorList>
    </citation>
    <scope>NUCLEOTIDE SEQUENCE [LARGE SCALE GENOMIC DNA]</scope>
    <source>
        <strain evidence="3">NRRL 1555(-)</strain>
    </source>
</reference>